<accession>A0A2S9YQI8</accession>
<organism evidence="1 2">
    <name type="scientific">Enhygromyxa salina</name>
    <dbReference type="NCBI Taxonomy" id="215803"/>
    <lineage>
        <taxon>Bacteria</taxon>
        <taxon>Pseudomonadati</taxon>
        <taxon>Myxococcota</taxon>
        <taxon>Polyangia</taxon>
        <taxon>Nannocystales</taxon>
        <taxon>Nannocystaceae</taxon>
        <taxon>Enhygromyxa</taxon>
    </lineage>
</organism>
<evidence type="ECO:0000313" key="1">
    <source>
        <dbReference type="EMBL" id="PRQ07357.1"/>
    </source>
</evidence>
<name>A0A2S9YQI8_9BACT</name>
<sequence>MALLAPACSTVDRGPVAQCEDDIDCGDGAVCSLALGNICVPEAPPPQTVIGLDIQEGNIRIELRGCDPEVSRQVQGTELRVEKHDSLVKSYSVRANEVQSVLNCGGNSCEDGVCDEDTLTCTRTSDALLGLSMISRLGLAELTSPQKSYVTAPDPPLPEGELPAPAEFTWPSYDSTEAKAHAALRLRVTPPLEALTRSHYQRVIAEDAAPELETSAVIRCQRAIFGNEGSVRTLAGTPVSGANVEFIHNEPIATSATVLGTGAACVDTEDCLPGWACNGAGTCGLDLTGVSAGSSVSIEDPPGALAPAYLHTYCEGIVAPVEPLIRQFRVSVTPPASTGLPNAIYSLAQGFLDPPQPGTLTEVNIQDVDGATSLCLPDWQPTQTIAFSLSGTPVALAETDLGVYACCSTECLPSAETEDGPTPPPSIESCQSFDNARFDTRWHNLDLVEWAVAGCIPTATYSDGSSGGVVRNVSECADEGCSVDLSPGMLDDPGRKYTVSILQPVGSVFRSQTFQVTVDPETTSFEPFELQPRVLLRGQISCASGADGCSAENAIFAAERLRADTDGSDLPGPFYFQARVDANGSFVLPVDPGLYVVTAYPAVGQSGGPAPFEVLDLREGSPELTSVDGVWNAIVAEPFELDDGVLVRVQLSGFDVSTRVTPLDTGSWASQSNFPAEIDLNAALTCHGSSSRGCLIRRIRPTDTPISLLISGRFEFTTRDRGSDQCSG</sequence>
<reference evidence="1 2" key="1">
    <citation type="submission" date="2018-03" db="EMBL/GenBank/DDBJ databases">
        <title>Draft Genome Sequences of the Obligatory Marine Myxobacteria Enhygromyxa salina SWB007.</title>
        <authorList>
            <person name="Poehlein A."/>
            <person name="Moghaddam J.A."/>
            <person name="Harms H."/>
            <person name="Alanjari M."/>
            <person name="Koenig G.M."/>
            <person name="Daniel R."/>
            <person name="Schaeberle T.F."/>
        </authorList>
    </citation>
    <scope>NUCLEOTIDE SEQUENCE [LARGE SCALE GENOMIC DNA]</scope>
    <source>
        <strain evidence="1 2">SWB007</strain>
    </source>
</reference>
<dbReference type="Proteomes" id="UP000238823">
    <property type="component" value="Unassembled WGS sequence"/>
</dbReference>
<protein>
    <submittedName>
        <fullName evidence="1">Uncharacterized protein</fullName>
    </submittedName>
</protein>
<proteinExistence type="predicted"/>
<gene>
    <name evidence="1" type="ORF">ENSA7_30690</name>
</gene>
<dbReference type="AlphaFoldDB" id="A0A2S9YQI8"/>
<comment type="caution">
    <text evidence="1">The sequence shown here is derived from an EMBL/GenBank/DDBJ whole genome shotgun (WGS) entry which is preliminary data.</text>
</comment>
<evidence type="ECO:0000313" key="2">
    <source>
        <dbReference type="Proteomes" id="UP000238823"/>
    </source>
</evidence>
<dbReference type="EMBL" id="PVNL01000057">
    <property type="protein sequence ID" value="PRQ07357.1"/>
    <property type="molecule type" value="Genomic_DNA"/>
</dbReference>